<evidence type="ECO:0000313" key="2">
    <source>
        <dbReference type="Proteomes" id="UP000225706"/>
    </source>
</evidence>
<dbReference type="Proteomes" id="UP000225706">
    <property type="component" value="Unassembled WGS sequence"/>
</dbReference>
<evidence type="ECO:0000313" key="1">
    <source>
        <dbReference type="EMBL" id="PFX30974.1"/>
    </source>
</evidence>
<dbReference type="EMBL" id="LSMT01000042">
    <property type="protein sequence ID" value="PFX30974.1"/>
    <property type="molecule type" value="Genomic_DNA"/>
</dbReference>
<reference evidence="2" key="1">
    <citation type="journal article" date="2017" name="bioRxiv">
        <title>Comparative analysis of the genomes of Stylophora pistillata and Acropora digitifera provides evidence for extensive differences between species of corals.</title>
        <authorList>
            <person name="Voolstra C.R."/>
            <person name="Li Y."/>
            <person name="Liew Y.J."/>
            <person name="Baumgarten S."/>
            <person name="Zoccola D."/>
            <person name="Flot J.-F."/>
            <person name="Tambutte S."/>
            <person name="Allemand D."/>
            <person name="Aranda M."/>
        </authorList>
    </citation>
    <scope>NUCLEOTIDE SEQUENCE [LARGE SCALE GENOMIC DNA]</scope>
</reference>
<proteinExistence type="predicted"/>
<accession>A0A2B4SJV8</accession>
<evidence type="ECO:0008006" key="3">
    <source>
        <dbReference type="Google" id="ProtNLM"/>
    </source>
</evidence>
<organism evidence="1 2">
    <name type="scientific">Stylophora pistillata</name>
    <name type="common">Smooth cauliflower coral</name>
    <dbReference type="NCBI Taxonomy" id="50429"/>
    <lineage>
        <taxon>Eukaryota</taxon>
        <taxon>Metazoa</taxon>
        <taxon>Cnidaria</taxon>
        <taxon>Anthozoa</taxon>
        <taxon>Hexacorallia</taxon>
        <taxon>Scleractinia</taxon>
        <taxon>Astrocoeniina</taxon>
        <taxon>Pocilloporidae</taxon>
        <taxon>Stylophora</taxon>
    </lineage>
</organism>
<dbReference type="STRING" id="50429.A0A2B4SJV8"/>
<name>A0A2B4SJV8_STYPI</name>
<comment type="caution">
    <text evidence="1">The sequence shown here is derived from an EMBL/GenBank/DDBJ whole genome shotgun (WGS) entry which is preliminary data.</text>
</comment>
<dbReference type="AlphaFoldDB" id="A0A2B4SJV8"/>
<gene>
    <name evidence="1" type="ORF">AWC38_SpisGene4217</name>
</gene>
<sequence length="243" mass="28447">MTDETEEDQVERKSEKLEKAYVKTAEEVLGYKKKKNKPWLSKENWALVDQRKAIKQKLIGARSERLKQRWQDEYRQKDREIKRQMEIELPDEIEETDTSEHSREEVRKAIRYLKSGKAPGIDNIPAELLKADIDYATTKVKEIIGIVWRDEKTPRKWRKGLIVKLPKKVVDGQDTMEWFKIKTGVKQGCNMSGLLFILVVDWVIRNTLKGGHTGIRRKFTTKIEDLDLADDIGKNQIMTAELH</sequence>
<protein>
    <recommendedName>
        <fullName evidence="3">Reverse transcriptase domain-containing protein</fullName>
    </recommendedName>
</protein>
<dbReference type="PANTHER" id="PTHR47027:SF20">
    <property type="entry name" value="REVERSE TRANSCRIPTASE-LIKE PROTEIN WITH RNA-DIRECTED DNA POLYMERASE DOMAIN"/>
    <property type="match status" value="1"/>
</dbReference>
<keyword evidence="2" id="KW-1185">Reference proteome</keyword>
<dbReference type="PANTHER" id="PTHR47027">
    <property type="entry name" value="REVERSE TRANSCRIPTASE DOMAIN-CONTAINING PROTEIN"/>
    <property type="match status" value="1"/>
</dbReference>